<name>A0ABM9ZU92_9BACT</name>
<reference evidence="1 2" key="1">
    <citation type="submission" date="2009-12" db="EMBL/GenBank/DDBJ databases">
        <authorList>
            <person name="Shrivastava S."/>
            <person name="Madupu R."/>
            <person name="Durkin A.S."/>
            <person name="Torralba M."/>
            <person name="Methe B."/>
            <person name="Sutton G.G."/>
            <person name="Strausberg R.L."/>
            <person name="Nelson K.E."/>
        </authorList>
    </citation>
    <scope>NUCLEOTIDE SEQUENCE [LARGE SCALE GENOMIC DNA]</scope>
    <source>
        <strain evidence="1 2">W5455</strain>
    </source>
</reference>
<dbReference type="EMBL" id="ADFP01000082">
    <property type="protein sequence ID" value="EFB90430.1"/>
    <property type="molecule type" value="Genomic_DNA"/>
</dbReference>
<protein>
    <submittedName>
        <fullName evidence="1">Uncharacterized protein</fullName>
    </submittedName>
</protein>
<evidence type="ECO:0000313" key="2">
    <source>
        <dbReference type="Proteomes" id="UP000006462"/>
    </source>
</evidence>
<keyword evidence="2" id="KW-1185">Reference proteome</keyword>
<sequence length="90" mass="10598">MSIITNFRLNHIMNISEDEDLKVFNKVFSIQSKNLCPCIQNNFIFLLQEKIFMLILNYIVRCCRDSSANFIPKGARRNEYFASRNSISEQ</sequence>
<gene>
    <name evidence="1" type="ORF">HMPREF7215_1942</name>
</gene>
<organism evidence="1 2">
    <name type="scientific">Pyramidobacter piscolens W5455</name>
    <dbReference type="NCBI Taxonomy" id="352165"/>
    <lineage>
        <taxon>Bacteria</taxon>
        <taxon>Thermotogati</taxon>
        <taxon>Synergistota</taxon>
        <taxon>Synergistia</taxon>
        <taxon>Synergistales</taxon>
        <taxon>Dethiosulfovibrionaceae</taxon>
        <taxon>Pyramidobacter</taxon>
    </lineage>
</organism>
<comment type="caution">
    <text evidence="1">The sequence shown here is derived from an EMBL/GenBank/DDBJ whole genome shotgun (WGS) entry which is preliminary data.</text>
</comment>
<accession>A0ABM9ZU92</accession>
<dbReference type="Proteomes" id="UP000006462">
    <property type="component" value="Unassembled WGS sequence"/>
</dbReference>
<proteinExistence type="predicted"/>
<evidence type="ECO:0000313" key="1">
    <source>
        <dbReference type="EMBL" id="EFB90430.1"/>
    </source>
</evidence>